<dbReference type="AlphaFoldDB" id="A0A7M7N7Q0"/>
<feature type="domain" description="IMD" evidence="1">
    <location>
        <begin position="1"/>
        <end position="74"/>
    </location>
</feature>
<dbReference type="Proteomes" id="UP000007110">
    <property type="component" value="Unassembled WGS sequence"/>
</dbReference>
<dbReference type="InterPro" id="IPR030127">
    <property type="entry name" value="MTSS1/MTSS2"/>
</dbReference>
<dbReference type="RefSeq" id="XP_030831758.1">
    <property type="nucleotide sequence ID" value="XM_030975898.1"/>
</dbReference>
<dbReference type="InterPro" id="IPR013606">
    <property type="entry name" value="I-BAR_dom"/>
</dbReference>
<sequence>MEGSERDCSVLGGLFQSVINDMKSHSPLWDDFSSKAGKLHTQLRATITVLSAFLDAFQRLADAATNTRGRHWGI</sequence>
<evidence type="ECO:0000313" key="2">
    <source>
        <dbReference type="EnsemblMetazoa" id="XP_030831758"/>
    </source>
</evidence>
<dbReference type="GO" id="GO:0007009">
    <property type="term" value="P:plasma membrane organization"/>
    <property type="evidence" value="ECO:0007669"/>
    <property type="project" value="InterPro"/>
</dbReference>
<accession>A0A7M7N7Q0</accession>
<dbReference type="OrthoDB" id="10061327at2759"/>
<dbReference type="GeneID" id="115920325"/>
<dbReference type="SUPFAM" id="SSF103657">
    <property type="entry name" value="BAR/IMD domain-like"/>
    <property type="match status" value="1"/>
</dbReference>
<protein>
    <recommendedName>
        <fullName evidence="1">IMD domain-containing protein</fullName>
    </recommendedName>
</protein>
<dbReference type="InterPro" id="IPR027267">
    <property type="entry name" value="AH/BAR_dom_sf"/>
</dbReference>
<reference evidence="2" key="2">
    <citation type="submission" date="2021-01" db="UniProtKB">
        <authorList>
            <consortium name="EnsemblMetazoa"/>
        </authorList>
    </citation>
    <scope>IDENTIFICATION</scope>
</reference>
<dbReference type="PANTHER" id="PTHR15708">
    <property type="entry name" value="ACTIN BUNDLING/MISSING IN METASTASIS-RELATED"/>
    <property type="match status" value="1"/>
</dbReference>
<dbReference type="KEGG" id="spu:115920325"/>
<dbReference type="EnsemblMetazoa" id="XM_030975898">
    <property type="protein sequence ID" value="XP_030831758"/>
    <property type="gene ID" value="LOC115920325"/>
</dbReference>
<dbReference type="Pfam" id="PF08397">
    <property type="entry name" value="IMD"/>
    <property type="match status" value="1"/>
</dbReference>
<dbReference type="PANTHER" id="PTHR15708:SF4">
    <property type="entry name" value="FI21477P1-RELATED"/>
    <property type="match status" value="1"/>
</dbReference>
<dbReference type="OMA" id="GSERDCS"/>
<dbReference type="Gene3D" id="1.20.1270.60">
    <property type="entry name" value="Arfaptin homology (AH) domain/BAR domain"/>
    <property type="match status" value="1"/>
</dbReference>
<keyword evidence="3" id="KW-1185">Reference proteome</keyword>
<dbReference type="GO" id="GO:0003779">
    <property type="term" value="F:actin binding"/>
    <property type="evidence" value="ECO:0007669"/>
    <property type="project" value="InterPro"/>
</dbReference>
<name>A0A7M7N7Q0_STRPU</name>
<dbReference type="InParanoid" id="A0A7M7N7Q0"/>
<reference evidence="3" key="1">
    <citation type="submission" date="2015-02" db="EMBL/GenBank/DDBJ databases">
        <title>Genome sequencing for Strongylocentrotus purpuratus.</title>
        <authorList>
            <person name="Murali S."/>
            <person name="Liu Y."/>
            <person name="Vee V."/>
            <person name="English A."/>
            <person name="Wang M."/>
            <person name="Skinner E."/>
            <person name="Han Y."/>
            <person name="Muzny D.M."/>
            <person name="Worley K.C."/>
            <person name="Gibbs R.A."/>
        </authorList>
    </citation>
    <scope>NUCLEOTIDE SEQUENCE</scope>
</reference>
<evidence type="ECO:0000259" key="1">
    <source>
        <dbReference type="PROSITE" id="PS51338"/>
    </source>
</evidence>
<evidence type="ECO:0000313" key="3">
    <source>
        <dbReference type="Proteomes" id="UP000007110"/>
    </source>
</evidence>
<proteinExistence type="predicted"/>
<organism evidence="2 3">
    <name type="scientific">Strongylocentrotus purpuratus</name>
    <name type="common">Purple sea urchin</name>
    <dbReference type="NCBI Taxonomy" id="7668"/>
    <lineage>
        <taxon>Eukaryota</taxon>
        <taxon>Metazoa</taxon>
        <taxon>Echinodermata</taxon>
        <taxon>Eleutherozoa</taxon>
        <taxon>Echinozoa</taxon>
        <taxon>Echinoidea</taxon>
        <taxon>Euechinoidea</taxon>
        <taxon>Echinacea</taxon>
        <taxon>Camarodonta</taxon>
        <taxon>Echinidea</taxon>
        <taxon>Strongylocentrotidae</taxon>
        <taxon>Strongylocentrotus</taxon>
    </lineage>
</organism>
<dbReference type="PROSITE" id="PS51338">
    <property type="entry name" value="IMD"/>
    <property type="match status" value="1"/>
</dbReference>